<feature type="signal peptide" evidence="1">
    <location>
        <begin position="1"/>
        <end position="34"/>
    </location>
</feature>
<evidence type="ECO:0000256" key="1">
    <source>
        <dbReference type="SAM" id="SignalP"/>
    </source>
</evidence>
<evidence type="ECO:0000313" key="2">
    <source>
        <dbReference type="EMBL" id="KKR79693.1"/>
    </source>
</evidence>
<evidence type="ECO:0000313" key="3">
    <source>
        <dbReference type="Proteomes" id="UP000034749"/>
    </source>
</evidence>
<organism evidence="2 3">
    <name type="scientific">Candidatus Nomurabacteria bacterium GW2011_GWA2_40_9</name>
    <dbReference type="NCBI Taxonomy" id="1618734"/>
    <lineage>
        <taxon>Bacteria</taxon>
        <taxon>Candidatus Nomuraibacteriota</taxon>
    </lineage>
</organism>
<proteinExistence type="predicted"/>
<comment type="caution">
    <text evidence="2">The sequence shown here is derived from an EMBL/GenBank/DDBJ whole genome shotgun (WGS) entry which is preliminary data.</text>
</comment>
<feature type="non-terminal residue" evidence="2">
    <location>
        <position position="1123"/>
    </location>
</feature>
<protein>
    <submittedName>
        <fullName evidence="2">Uncharacterized protein</fullName>
    </submittedName>
</protein>
<keyword evidence="1" id="KW-0732">Signal</keyword>
<reference evidence="2 3" key="1">
    <citation type="journal article" date="2015" name="Nature">
        <title>rRNA introns, odd ribosomes, and small enigmatic genomes across a large radiation of phyla.</title>
        <authorList>
            <person name="Brown C.T."/>
            <person name="Hug L.A."/>
            <person name="Thomas B.C."/>
            <person name="Sharon I."/>
            <person name="Castelle C.J."/>
            <person name="Singh A."/>
            <person name="Wilkins M.J."/>
            <person name="Williams K.H."/>
            <person name="Banfield J.F."/>
        </authorList>
    </citation>
    <scope>NUCLEOTIDE SEQUENCE [LARGE SCALE GENOMIC DNA]</scope>
</reference>
<sequence>MNQKINSKINAKAKIFLKSFFLLAIFAFSLQAVATWVAPTVAPIGGNVATPINSGNVNQVKDSTYTGPGTGGGLTVGFFQSNGVSSLNGSVNVGSATQFKINSTGNLIKINNVTYSWPSSAGANNSILTYSTTGGNLSWSTLASLGGMVNPMTAGGDIIYGGTAPAGNPTRLANGTAGQVLTSSGTTLAPTWASLAGAGSPFGVQNANKIFAGPATGVDATPTFRTMVIADLPNIDATSSKKLLGRYTASNGAPEILTISTGLSVDASGNLTATGGGSCTPTGTFACDGGNTYASSSLDLGTTNAQSFNLLTNGSNRLVIDSTGLVGIGAGTPQYLLDIGGDMRIKAQGDLRFADNDSSHYVGFQAPATVGTSLIWTLPADNVNGVLTNTNGTLTWGSSGGTGTVTSVGLTSGTSGTDVNMTGTNPITSSGTFNINIPTASSSATGKLSSTDWTTFNGKLSNITGLITAGTNITITGSGTSASPYSIAAAGGGTITGSGNTNRVAKFTGASSIGDSIVWDNGNVGINTLAAGDATNELTVRQGTNTTPATSGSYGFGLLNQASLDLTLGSDASNAYIQSWNNKELIINGQGNNVGIGAITTPGAKLDLKLGTDTDYFRIQRNSAAGRSQIVLATETAAEQWRIGMTGAGLTNFAFYGGTTNLTLERSGNSYFNTGNVGIGDTTPSNKLEITHGTSGNSGLRFTNLTSASTAGAVGTKVLSVNANGDVVLVTDATGGGGPSGTSGQTIRYDATNTAVANSNLYNNGTNVGINTASPGARLSVLGNLNVGTNYANIAGQANGVIIEGNVGIGTNAPGAKFDVVGTGRYTVNNLTSGSGLVLTSNNTGAATSSQRLLQVELYGVNINANQKTYGAYIANGHTGVGSINVGTQTSATGIGSGFTNIAGEFIATGATNNYAIIVPVNNGSVGIGTSAPTSLLHVNGTARLGTASSTSGSLIFNNNTNANTATFASSAFTENYTLTLPTAGATTASCLGTTGVGGVLSWVTCGGGGGGGTVTSVSVVSANGFAGTVANSTTTPAITLTTSVATGSMLKTLSNGLVAATAGTDYLTPFASQTAKTFFAAPNATNGTPGFRAIVASDIPTLNQNTTGSAGSAGSLTNNGGN</sequence>
<name>A0A0G0TRU8_9BACT</name>
<dbReference type="AlphaFoldDB" id="A0A0G0TRU8"/>
<accession>A0A0G0TRU8</accession>
<gene>
    <name evidence="2" type="ORF">UU24_C0004G0031</name>
</gene>
<dbReference type="EMBL" id="LBZW01000004">
    <property type="protein sequence ID" value="KKR79693.1"/>
    <property type="molecule type" value="Genomic_DNA"/>
</dbReference>
<feature type="chain" id="PRO_5002534590" evidence="1">
    <location>
        <begin position="35"/>
        <end position="1123"/>
    </location>
</feature>
<dbReference type="Proteomes" id="UP000034749">
    <property type="component" value="Unassembled WGS sequence"/>
</dbReference>